<dbReference type="PANTHER" id="PTHR43503">
    <property type="entry name" value="MCG48959-RELATED"/>
    <property type="match status" value="1"/>
</dbReference>
<proteinExistence type="inferred from homology"/>
<sequence length="217" mass="24274">MPIRLGDVAPNFTAETTEGPIDFYRWKGDSWAVLFSHPKDFTPVCTTELGRVAALKNEFEKRNIKVIGLSVDPLDSHKGWMKDIEDVTGHKLNFPLIADSDRKVSDLYDMIHPNANDTLTVRSVFVMAPDNKVKLTLTYPASTGRNFDELLRSIDSLQLTANHSVATPVDWKHGEDVIIASTVTDEEAHKRFPGFQAKKPYLRIVPQPSKERAGASV</sequence>
<evidence type="ECO:0000256" key="4">
    <source>
        <dbReference type="ARBA" id="ARBA00023002"/>
    </source>
</evidence>
<evidence type="ECO:0000256" key="5">
    <source>
        <dbReference type="ARBA" id="ARBA00023284"/>
    </source>
</evidence>
<evidence type="ECO:0000256" key="7">
    <source>
        <dbReference type="PIRSR" id="PIRSR000239-1"/>
    </source>
</evidence>
<dbReference type="PIRSF" id="PIRSF000239">
    <property type="entry name" value="AHPC"/>
    <property type="match status" value="1"/>
</dbReference>
<keyword evidence="5" id="KW-0676">Redox-active center</keyword>
<dbReference type="Pfam" id="PF10417">
    <property type="entry name" value="1-cysPrx_C"/>
    <property type="match status" value="1"/>
</dbReference>
<dbReference type="GO" id="GO:0045454">
    <property type="term" value="P:cell redox homeostasis"/>
    <property type="evidence" value="ECO:0007669"/>
    <property type="project" value="TreeGrafter"/>
</dbReference>
<feature type="domain" description="Thioredoxin" evidence="8">
    <location>
        <begin position="3"/>
        <end position="159"/>
    </location>
</feature>
<dbReference type="InterPro" id="IPR019479">
    <property type="entry name" value="Peroxiredoxin_C"/>
</dbReference>
<evidence type="ECO:0000256" key="3">
    <source>
        <dbReference type="ARBA" id="ARBA00022862"/>
    </source>
</evidence>
<feature type="active site" description="Cysteine sulfenic acid (-SOH) intermediate; for peroxidase activity" evidence="7">
    <location>
        <position position="45"/>
    </location>
</feature>
<dbReference type="SUPFAM" id="SSF52833">
    <property type="entry name" value="Thioredoxin-like"/>
    <property type="match status" value="1"/>
</dbReference>
<dbReference type="InterPro" id="IPR013766">
    <property type="entry name" value="Thioredoxin_domain"/>
</dbReference>
<gene>
    <name evidence="9" type="ORF">E6K74_01465</name>
</gene>
<evidence type="ECO:0000313" key="9">
    <source>
        <dbReference type="EMBL" id="TMQ55986.1"/>
    </source>
</evidence>
<evidence type="ECO:0000256" key="1">
    <source>
        <dbReference type="ARBA" id="ARBA00009796"/>
    </source>
</evidence>
<comment type="similarity">
    <text evidence="1">Belongs to the peroxiredoxin family. AhpC/Prx1 subfamily.</text>
</comment>
<dbReference type="AlphaFoldDB" id="A0A538SX69"/>
<dbReference type="InterPro" id="IPR036249">
    <property type="entry name" value="Thioredoxin-like_sf"/>
</dbReference>
<dbReference type="FunFam" id="3.30.1020.10:FF:000001">
    <property type="entry name" value="1-Cys peroxiredoxin"/>
    <property type="match status" value="1"/>
</dbReference>
<dbReference type="PANTHER" id="PTHR43503:SF4">
    <property type="entry name" value="PEROXIREDOXIN-6"/>
    <property type="match status" value="1"/>
</dbReference>
<organism evidence="9 10">
    <name type="scientific">Eiseniibacteriota bacterium</name>
    <dbReference type="NCBI Taxonomy" id="2212470"/>
    <lineage>
        <taxon>Bacteria</taxon>
        <taxon>Candidatus Eiseniibacteriota</taxon>
    </lineage>
</organism>
<comment type="caution">
    <text evidence="9">The sequence shown here is derived from an EMBL/GenBank/DDBJ whole genome shotgun (WGS) entry which is preliminary data.</text>
</comment>
<dbReference type="Pfam" id="PF00578">
    <property type="entry name" value="AhpC-TSA"/>
    <property type="match status" value="1"/>
</dbReference>
<keyword evidence="2" id="KW-0575">Peroxidase</keyword>
<dbReference type="PROSITE" id="PS51352">
    <property type="entry name" value="THIOREDOXIN_2"/>
    <property type="match status" value="1"/>
</dbReference>
<keyword evidence="4" id="KW-0560">Oxidoreductase</keyword>
<dbReference type="CDD" id="cd03016">
    <property type="entry name" value="PRX_1cys"/>
    <property type="match status" value="1"/>
</dbReference>
<evidence type="ECO:0000313" key="10">
    <source>
        <dbReference type="Proteomes" id="UP000319829"/>
    </source>
</evidence>
<evidence type="ECO:0000259" key="8">
    <source>
        <dbReference type="PROSITE" id="PS51352"/>
    </source>
</evidence>
<evidence type="ECO:0000256" key="6">
    <source>
        <dbReference type="ARBA" id="ARBA00025719"/>
    </source>
</evidence>
<dbReference type="Gene3D" id="3.30.1020.10">
    <property type="entry name" value="Antioxidant, Horf6, Chain A, domain2"/>
    <property type="match status" value="1"/>
</dbReference>
<dbReference type="GO" id="GO:0005829">
    <property type="term" value="C:cytosol"/>
    <property type="evidence" value="ECO:0007669"/>
    <property type="project" value="TreeGrafter"/>
</dbReference>
<name>A0A538SX69_UNCEI</name>
<dbReference type="Gene3D" id="3.40.30.10">
    <property type="entry name" value="Glutaredoxin"/>
    <property type="match status" value="1"/>
</dbReference>
<keyword evidence="3" id="KW-0049">Antioxidant</keyword>
<dbReference type="InterPro" id="IPR024706">
    <property type="entry name" value="Peroxiredoxin_AhpC-typ"/>
</dbReference>
<dbReference type="GO" id="GO:0051920">
    <property type="term" value="F:peroxiredoxin activity"/>
    <property type="evidence" value="ECO:0007669"/>
    <property type="project" value="InterPro"/>
</dbReference>
<accession>A0A538SX69</accession>
<dbReference type="EMBL" id="VBOU01000009">
    <property type="protein sequence ID" value="TMQ55986.1"/>
    <property type="molecule type" value="Genomic_DNA"/>
</dbReference>
<comment type="similarity">
    <text evidence="6">Belongs to the peroxiredoxin family. Prx6 subfamily.</text>
</comment>
<dbReference type="Proteomes" id="UP000319829">
    <property type="component" value="Unassembled WGS sequence"/>
</dbReference>
<dbReference type="InterPro" id="IPR045020">
    <property type="entry name" value="PRX_1cys"/>
</dbReference>
<dbReference type="FunFam" id="3.40.30.10:FF:000011">
    <property type="entry name" value="Peroxiredoxin PRX1"/>
    <property type="match status" value="1"/>
</dbReference>
<protein>
    <submittedName>
        <fullName evidence="9">Peroxiredoxin</fullName>
    </submittedName>
</protein>
<dbReference type="InterPro" id="IPR000866">
    <property type="entry name" value="AhpC/TSA"/>
</dbReference>
<evidence type="ECO:0000256" key="2">
    <source>
        <dbReference type="ARBA" id="ARBA00022559"/>
    </source>
</evidence>
<reference evidence="9 10" key="1">
    <citation type="journal article" date="2019" name="Nat. Microbiol.">
        <title>Mediterranean grassland soil C-N compound turnover is dependent on rainfall and depth, and is mediated by genomically divergent microorganisms.</title>
        <authorList>
            <person name="Diamond S."/>
            <person name="Andeer P.F."/>
            <person name="Li Z."/>
            <person name="Crits-Christoph A."/>
            <person name="Burstein D."/>
            <person name="Anantharaman K."/>
            <person name="Lane K.R."/>
            <person name="Thomas B.C."/>
            <person name="Pan C."/>
            <person name="Northen T.R."/>
            <person name="Banfield J.F."/>
        </authorList>
    </citation>
    <scope>NUCLEOTIDE SEQUENCE [LARGE SCALE GENOMIC DNA]</scope>
    <source>
        <strain evidence="9">WS_4</strain>
    </source>
</reference>